<evidence type="ECO:0000313" key="2">
    <source>
        <dbReference type="EMBL" id="KAJ8069544.1"/>
    </source>
</evidence>
<dbReference type="Proteomes" id="UP001152300">
    <property type="component" value="Unassembled WGS sequence"/>
</dbReference>
<comment type="caution">
    <text evidence="2">The sequence shown here is derived from an EMBL/GenBank/DDBJ whole genome shotgun (WGS) entry which is preliminary data.</text>
</comment>
<feature type="region of interest" description="Disordered" evidence="1">
    <location>
        <begin position="539"/>
        <end position="604"/>
    </location>
</feature>
<dbReference type="OrthoDB" id="3486533at2759"/>
<dbReference type="AlphaFoldDB" id="A0A9X0DN99"/>
<proteinExistence type="predicted"/>
<gene>
    <name evidence="2" type="ORF">OCU04_003194</name>
</gene>
<evidence type="ECO:0000256" key="1">
    <source>
        <dbReference type="SAM" id="MobiDB-lite"/>
    </source>
</evidence>
<keyword evidence="3" id="KW-1185">Reference proteome</keyword>
<reference evidence="2" key="1">
    <citation type="submission" date="2022-11" db="EMBL/GenBank/DDBJ databases">
        <title>Genome Resource of Sclerotinia nivalis Strain SnTB1, a Plant Pathogen Isolated from American Ginseng.</title>
        <authorList>
            <person name="Fan S."/>
        </authorList>
    </citation>
    <scope>NUCLEOTIDE SEQUENCE</scope>
    <source>
        <strain evidence="2">SnTB1</strain>
    </source>
</reference>
<protein>
    <submittedName>
        <fullName evidence="2">Uncharacterized protein</fullName>
    </submittedName>
</protein>
<dbReference type="EMBL" id="JAPEIS010000002">
    <property type="protein sequence ID" value="KAJ8069544.1"/>
    <property type="molecule type" value="Genomic_DNA"/>
</dbReference>
<feature type="compositionally biased region" description="Low complexity" evidence="1">
    <location>
        <begin position="571"/>
        <end position="590"/>
    </location>
</feature>
<accession>A0A9X0DN99</accession>
<evidence type="ECO:0000313" key="3">
    <source>
        <dbReference type="Proteomes" id="UP001152300"/>
    </source>
</evidence>
<feature type="compositionally biased region" description="Pro residues" evidence="1">
    <location>
        <begin position="540"/>
        <end position="556"/>
    </location>
</feature>
<feature type="compositionally biased region" description="Basic and acidic residues" evidence="1">
    <location>
        <begin position="591"/>
        <end position="602"/>
    </location>
</feature>
<name>A0A9X0DN99_9HELO</name>
<organism evidence="2 3">
    <name type="scientific">Sclerotinia nivalis</name>
    <dbReference type="NCBI Taxonomy" id="352851"/>
    <lineage>
        <taxon>Eukaryota</taxon>
        <taxon>Fungi</taxon>
        <taxon>Dikarya</taxon>
        <taxon>Ascomycota</taxon>
        <taxon>Pezizomycotina</taxon>
        <taxon>Leotiomycetes</taxon>
        <taxon>Helotiales</taxon>
        <taxon>Sclerotiniaceae</taxon>
        <taxon>Sclerotinia</taxon>
    </lineage>
</organism>
<sequence>MLPPDTIDGRRIWQEYEASNHCQHQNHAHPETRPHCPCWSNWISDRVVRLERELDRVRGEVNFNPQEEMSHLQEELKSAQARTRSRIAQETQYRDERDRHFNRLLDMQRQIQSCAADLEGARAGPGHKVVLNKNVTLEEFLNVVRRELLFREERERSGIPREEIEAVRSDLYKLWQLAEAAAREIGVHLKERDLLTIQGYIVASVQMIKALQTEIQQKDVSSDYVMFLQQRNREGARVINEMGEQLRGVWQGNMPGVGVVPGNFTAAIGAVNVAPPIDFKSFKEIIWGIYLGLFNSERNLTIIIMDGQMELPIWEPASIRIDSENITYSNKWELCAQLVRNEVRRFLERVWQLYLYIREKNVPGSQEYWNGPYDDDHGRAIHVHEAMKAVEGRGLMAQTELKLVRQYIEPATDAAYKTDLEERIDRRYPIYRDLQASINNLTQRIIMFRQVPPSWPEQHERDNSSFLPKKSFDLLALMLSRIEMEYLSIRLIQLIQTTNNYWHLIPRDDPEMARYMSNEMSHAHGVQVACEAELTRPSEIAPPPAYPGKMLPPLPAYQPYGDQIIPKSTYDNTNKRNNNNNNNKNDNSGKTNKDKKDNESKVRGNINILEKALESKGIKNYQKMARNKKANFANAPDDASADQRLQLELNKLHEYRKKLEGLYTSNGKGKVTDIKGYKK</sequence>